<gene>
    <name evidence="3" type="primary">LOC111297827</name>
</gene>
<proteinExistence type="predicted"/>
<dbReference type="RefSeq" id="XP_022748168.1">
    <property type="nucleotide sequence ID" value="XM_022892433.1"/>
</dbReference>
<protein>
    <submittedName>
        <fullName evidence="3">Uncharacterized protein LOC111297827</fullName>
    </submittedName>
</protein>
<dbReference type="PANTHER" id="PTHR33448:SF10">
    <property type="entry name" value="PROTAMINE P1 FAMILY PROTEIN"/>
    <property type="match status" value="1"/>
</dbReference>
<dbReference type="AlphaFoldDB" id="A0A6P5Z5X9"/>
<dbReference type="OrthoDB" id="785861at2759"/>
<feature type="region of interest" description="Disordered" evidence="1">
    <location>
        <begin position="147"/>
        <end position="214"/>
    </location>
</feature>
<name>A0A6P5Z5X9_DURZI</name>
<feature type="region of interest" description="Disordered" evidence="1">
    <location>
        <begin position="1"/>
        <end position="60"/>
    </location>
</feature>
<dbReference type="PANTHER" id="PTHR33448">
    <property type="entry name" value="CHLOROPLAST PROTEIN HCF243-RELATED"/>
    <property type="match status" value="1"/>
</dbReference>
<reference evidence="3" key="1">
    <citation type="submission" date="2025-08" db="UniProtKB">
        <authorList>
            <consortium name="RefSeq"/>
        </authorList>
    </citation>
    <scope>IDENTIFICATION</scope>
    <source>
        <tissue evidence="3">Fruit stalk</tissue>
    </source>
</reference>
<dbReference type="GeneID" id="111297827"/>
<evidence type="ECO:0000256" key="1">
    <source>
        <dbReference type="SAM" id="MobiDB-lite"/>
    </source>
</evidence>
<dbReference type="Proteomes" id="UP000515121">
    <property type="component" value="Unplaced"/>
</dbReference>
<dbReference type="KEGG" id="dzi:111297827"/>
<sequence length="266" mass="30336">MKLSSKPISSPGRTEKYPPPLMGFLRSNVGSRSRGRFRSSPMFVRKKNTSIETQEPSSPEVTCMGQVHVKRSKQTGSKPGGPGASTRRHSCCKWVRNALFCHHFPGKVVAKPFFRPSWKQWWAIFHMGSSSLACRFWGSPLFNRETNEETEEIELEDRGLNEEGDPTSEKESICRNSDEGPQMDSETEEKQGFSKELEEEKKEKSENNEELKTEQFEKVRPLILTRCKSEPARTAERLDPELSFWKNRRVLSAFGSRAVLGGFMAL</sequence>
<evidence type="ECO:0000313" key="3">
    <source>
        <dbReference type="RefSeq" id="XP_022748168.1"/>
    </source>
</evidence>
<feature type="compositionally biased region" description="Basic and acidic residues" evidence="1">
    <location>
        <begin position="156"/>
        <end position="178"/>
    </location>
</feature>
<feature type="compositionally biased region" description="Basic and acidic residues" evidence="1">
    <location>
        <begin position="188"/>
        <end position="214"/>
    </location>
</feature>
<keyword evidence="2" id="KW-1185">Reference proteome</keyword>
<evidence type="ECO:0000313" key="2">
    <source>
        <dbReference type="Proteomes" id="UP000515121"/>
    </source>
</evidence>
<organism evidence="2 3">
    <name type="scientific">Durio zibethinus</name>
    <name type="common">Durian</name>
    <dbReference type="NCBI Taxonomy" id="66656"/>
    <lineage>
        <taxon>Eukaryota</taxon>
        <taxon>Viridiplantae</taxon>
        <taxon>Streptophyta</taxon>
        <taxon>Embryophyta</taxon>
        <taxon>Tracheophyta</taxon>
        <taxon>Spermatophyta</taxon>
        <taxon>Magnoliopsida</taxon>
        <taxon>eudicotyledons</taxon>
        <taxon>Gunneridae</taxon>
        <taxon>Pentapetalae</taxon>
        <taxon>rosids</taxon>
        <taxon>malvids</taxon>
        <taxon>Malvales</taxon>
        <taxon>Malvaceae</taxon>
        <taxon>Helicteroideae</taxon>
        <taxon>Durio</taxon>
    </lineage>
</organism>
<accession>A0A6P5Z5X9</accession>
<feature type="compositionally biased region" description="Polar residues" evidence="1">
    <location>
        <begin position="50"/>
        <end position="60"/>
    </location>
</feature>
<feature type="compositionally biased region" description="Polar residues" evidence="1">
    <location>
        <begin position="1"/>
        <end position="12"/>
    </location>
</feature>